<evidence type="ECO:0000259" key="8">
    <source>
        <dbReference type="PROSITE" id="PS51379"/>
    </source>
</evidence>
<keyword evidence="7" id="KW-0411">Iron-sulfur</keyword>
<comment type="caution">
    <text evidence="10">The sequence shown here is derived from an EMBL/GenBank/DDBJ whole genome shotgun (WGS) entry which is preliminary data.</text>
</comment>
<dbReference type="OrthoDB" id="9767256at2"/>
<feature type="domain" description="FAD-binding PCMH-type" evidence="9">
    <location>
        <begin position="35"/>
        <end position="274"/>
    </location>
</feature>
<dbReference type="GO" id="GO:0046872">
    <property type="term" value="F:metal ion binding"/>
    <property type="evidence" value="ECO:0007669"/>
    <property type="project" value="UniProtKB-KW"/>
</dbReference>
<dbReference type="Gene3D" id="1.10.1060.10">
    <property type="entry name" value="Alpha-helical ferredoxin"/>
    <property type="match status" value="1"/>
</dbReference>
<dbReference type="SUPFAM" id="SSF56176">
    <property type="entry name" value="FAD-binding/transporter-associated domain-like"/>
    <property type="match status" value="1"/>
</dbReference>
<accession>A0A4S1DTA9</accession>
<dbReference type="Pfam" id="PF13534">
    <property type="entry name" value="Fer4_17"/>
    <property type="match status" value="1"/>
</dbReference>
<keyword evidence="3" id="KW-0479">Metal-binding</keyword>
<dbReference type="AlphaFoldDB" id="A0A4S1DTA9"/>
<dbReference type="GO" id="GO:0071949">
    <property type="term" value="F:FAD binding"/>
    <property type="evidence" value="ECO:0007669"/>
    <property type="project" value="InterPro"/>
</dbReference>
<keyword evidence="4" id="KW-0274">FAD</keyword>
<dbReference type="GO" id="GO:0008720">
    <property type="term" value="F:D-lactate dehydrogenase (NAD+) activity"/>
    <property type="evidence" value="ECO:0007669"/>
    <property type="project" value="TreeGrafter"/>
</dbReference>
<dbReference type="InterPro" id="IPR016169">
    <property type="entry name" value="FAD-bd_PCMH_sub2"/>
</dbReference>
<dbReference type="Gene3D" id="3.30.70.2740">
    <property type="match status" value="1"/>
</dbReference>
<evidence type="ECO:0000256" key="4">
    <source>
        <dbReference type="ARBA" id="ARBA00022827"/>
    </source>
</evidence>
<reference evidence="10 11" key="1">
    <citation type="submission" date="2019-04" db="EMBL/GenBank/DDBJ databases">
        <authorList>
            <person name="Liu A."/>
        </authorList>
    </citation>
    <scope>NUCLEOTIDE SEQUENCE [LARGE SCALE GENOMIC DNA]</scope>
    <source>
        <strain evidence="10 11">RZ03</strain>
    </source>
</reference>
<protein>
    <submittedName>
        <fullName evidence="10">FAD-binding oxidoreductase</fullName>
    </submittedName>
</protein>
<dbReference type="InterPro" id="IPR036318">
    <property type="entry name" value="FAD-bd_PCMH-like_sf"/>
</dbReference>
<dbReference type="InterPro" id="IPR004113">
    <property type="entry name" value="FAD-bd_oxidored_4_C"/>
</dbReference>
<evidence type="ECO:0000256" key="1">
    <source>
        <dbReference type="ARBA" id="ARBA00001974"/>
    </source>
</evidence>
<dbReference type="SUPFAM" id="SSF46548">
    <property type="entry name" value="alpha-helical ferredoxin"/>
    <property type="match status" value="1"/>
</dbReference>
<feature type="domain" description="4Fe-4S ferredoxin-type" evidence="8">
    <location>
        <begin position="617"/>
        <end position="648"/>
    </location>
</feature>
<keyword evidence="6" id="KW-0408">Iron</keyword>
<dbReference type="GO" id="GO:0004458">
    <property type="term" value="F:D-lactate dehydrogenase (cytochrome) activity"/>
    <property type="evidence" value="ECO:0007669"/>
    <property type="project" value="TreeGrafter"/>
</dbReference>
<proteinExistence type="predicted"/>
<dbReference type="RefSeq" id="WP_135878187.1">
    <property type="nucleotide sequence ID" value="NZ_SRSO01000025.1"/>
</dbReference>
<sequence>MVLSPHFQGLKDKLSGELYYDDLIKSIYATDASVYRILPLAVAYPKDKEDIKLLITFAKTHKTSLIPRTAGTSLAGQCVGEGIVVDVSKYFTKIIGLDEKAQTVTVQPGVVRDKLNNYLKSFGLFFGPNTSTSNRCMIGGMVGNNSSGTTSIQYGVTRDKVLELQTVLSDGSDAIFGEMSSDEFINKTKEQSLEGHIYKMIHSELISETTQKTIVDNFPNPEIHRRNTGYAIDELIKSEVFTDTSEKFNMCKLLSGSEGTLAFTTQITLKLDKLPPQEGIMVAAHFNSIESCLKAVEPVMKHNLYTCEMMDKTILDCTKHNKTQQENRRFIEGDPKAILMCEVRADNKNDVEVLVKNLLEAIKSSGLSYAFPVLEGDNINKANNLRSAGLGLLGNIVGDKKGVACIEDTAVALPDLSNYIMDFAKLMADYNQEAVYYAHAGAGEIHLRPILDLKKQTDVALFRKITTDVAHLVKSYKGSMSGEHGDGIVRSEFISMMIGADNYDILKRIKAAFDPDTIFNPGKIIDALPMDASLRYVSNREEPEIETLLDFSKSQGILRETEKCNGSGDCRKLPEFGGTMCPSYRATRDEKDTTRARANALREFLTNSDKANRFNHKELKSVFDLCLSCKACASECPSSVDVASLKAEFQYQYQKANGVSLRTKLFAYNNKLNSLGSKLPKLTNFIFSNGLTSAILKQSFGIAKSRELPLISKRSLNAYYDMFKIKRRRGNYIKKVYLFNDEFTNYLDAKIGVDALELLKRLNYFVEIIDNVESGRAFLSKGLLKQAKYFANKNIDIFKDKVSESTPLLGIEPSAILTFKDEYLKLADDKTSAESIAKSTFLIEEFIQQEITLGHITQEQFTLEEKTIKFHGHCHQKAMGNQLSSFAVLNLPRNYKVTIIPSGCCGMAGSFGYEREHYDVSMQIGEQTLFPAVRKAPKDVIIAANGTSCRHQIKDGTQREAKHPVTILKEALINVTSI</sequence>
<evidence type="ECO:0000259" key="9">
    <source>
        <dbReference type="PROSITE" id="PS51387"/>
    </source>
</evidence>
<dbReference type="GO" id="GO:1903457">
    <property type="term" value="P:lactate catabolic process"/>
    <property type="evidence" value="ECO:0007669"/>
    <property type="project" value="TreeGrafter"/>
</dbReference>
<keyword evidence="11" id="KW-1185">Reference proteome</keyword>
<dbReference type="InterPro" id="IPR006094">
    <property type="entry name" value="Oxid_FAD_bind_N"/>
</dbReference>
<dbReference type="InterPro" id="IPR017900">
    <property type="entry name" value="4Fe4S_Fe_S_CS"/>
</dbReference>
<dbReference type="InterPro" id="IPR017896">
    <property type="entry name" value="4Fe4S_Fe-S-bd"/>
</dbReference>
<dbReference type="Gene3D" id="3.30.465.10">
    <property type="match status" value="1"/>
</dbReference>
<evidence type="ECO:0000313" key="11">
    <source>
        <dbReference type="Proteomes" id="UP000307602"/>
    </source>
</evidence>
<dbReference type="InterPro" id="IPR016166">
    <property type="entry name" value="FAD-bd_PCMH"/>
</dbReference>
<dbReference type="GO" id="GO:0051536">
    <property type="term" value="F:iron-sulfur cluster binding"/>
    <property type="evidence" value="ECO:0007669"/>
    <property type="project" value="UniProtKB-KW"/>
</dbReference>
<keyword evidence="5" id="KW-0560">Oxidoreductase</keyword>
<dbReference type="PROSITE" id="PS51387">
    <property type="entry name" value="FAD_PCMH"/>
    <property type="match status" value="1"/>
</dbReference>
<dbReference type="InterPro" id="IPR016171">
    <property type="entry name" value="Vanillyl_alc_oxidase_C-sub2"/>
</dbReference>
<dbReference type="EMBL" id="SRSO01000025">
    <property type="protein sequence ID" value="TGV01270.1"/>
    <property type="molecule type" value="Genomic_DNA"/>
</dbReference>
<gene>
    <name evidence="10" type="ORF">EM932_15865</name>
</gene>
<comment type="cofactor">
    <cofactor evidence="1">
        <name>FAD</name>
        <dbReference type="ChEBI" id="CHEBI:57692"/>
    </cofactor>
</comment>
<dbReference type="PROSITE" id="PS00198">
    <property type="entry name" value="4FE4S_FER_1"/>
    <property type="match status" value="1"/>
</dbReference>
<dbReference type="Pfam" id="PF01565">
    <property type="entry name" value="FAD_binding_4"/>
    <property type="match status" value="1"/>
</dbReference>
<dbReference type="PANTHER" id="PTHR11748">
    <property type="entry name" value="D-LACTATE DEHYDROGENASE"/>
    <property type="match status" value="1"/>
</dbReference>
<dbReference type="SUPFAM" id="SSF55103">
    <property type="entry name" value="FAD-linked oxidases, C-terminal domain"/>
    <property type="match status" value="1"/>
</dbReference>
<name>A0A4S1DTA9_9FLAO</name>
<evidence type="ECO:0000256" key="2">
    <source>
        <dbReference type="ARBA" id="ARBA00022630"/>
    </source>
</evidence>
<evidence type="ECO:0000313" key="10">
    <source>
        <dbReference type="EMBL" id="TGV01270.1"/>
    </source>
</evidence>
<dbReference type="Gene3D" id="1.10.45.10">
    <property type="entry name" value="Vanillyl-alcohol Oxidase, Chain A, domain 4"/>
    <property type="match status" value="1"/>
</dbReference>
<dbReference type="Proteomes" id="UP000307602">
    <property type="component" value="Unassembled WGS sequence"/>
</dbReference>
<evidence type="ECO:0000256" key="7">
    <source>
        <dbReference type="ARBA" id="ARBA00023014"/>
    </source>
</evidence>
<dbReference type="PROSITE" id="PS51379">
    <property type="entry name" value="4FE4S_FER_2"/>
    <property type="match status" value="1"/>
</dbReference>
<dbReference type="InterPro" id="IPR009051">
    <property type="entry name" value="Helical_ferredxn"/>
</dbReference>
<dbReference type="Pfam" id="PF02913">
    <property type="entry name" value="FAD-oxidase_C"/>
    <property type="match status" value="1"/>
</dbReference>
<keyword evidence="2" id="KW-0285">Flavoprotein</keyword>
<organism evidence="10 11">
    <name type="scientific">Flavivirga rizhaonensis</name>
    <dbReference type="NCBI Taxonomy" id="2559571"/>
    <lineage>
        <taxon>Bacteria</taxon>
        <taxon>Pseudomonadati</taxon>
        <taxon>Bacteroidota</taxon>
        <taxon>Flavobacteriia</taxon>
        <taxon>Flavobacteriales</taxon>
        <taxon>Flavobacteriaceae</taxon>
        <taxon>Flavivirga</taxon>
    </lineage>
</organism>
<dbReference type="PANTHER" id="PTHR11748:SF119">
    <property type="entry name" value="D-2-HYDROXYGLUTARATE DEHYDROGENASE"/>
    <property type="match status" value="1"/>
</dbReference>
<evidence type="ECO:0000256" key="3">
    <source>
        <dbReference type="ARBA" id="ARBA00022723"/>
    </source>
</evidence>
<evidence type="ECO:0000256" key="6">
    <source>
        <dbReference type="ARBA" id="ARBA00023004"/>
    </source>
</evidence>
<dbReference type="InterPro" id="IPR016164">
    <property type="entry name" value="FAD-linked_Oxase-like_C"/>
</dbReference>
<evidence type="ECO:0000256" key="5">
    <source>
        <dbReference type="ARBA" id="ARBA00023002"/>
    </source>
</evidence>